<comment type="subcellular location">
    <subcellularLocation>
        <location evidence="1">Cell outer membrane</location>
    </subcellularLocation>
</comment>
<organism evidence="5 6">
    <name type="scientific">Aquitalea aquatica</name>
    <dbReference type="NCBI Taxonomy" id="3044273"/>
    <lineage>
        <taxon>Bacteria</taxon>
        <taxon>Pseudomonadati</taxon>
        <taxon>Pseudomonadota</taxon>
        <taxon>Betaproteobacteria</taxon>
        <taxon>Neisseriales</taxon>
        <taxon>Chromobacteriaceae</taxon>
        <taxon>Aquitalea</taxon>
    </lineage>
</organism>
<dbReference type="InterPro" id="IPR027385">
    <property type="entry name" value="Beta-barrel_OMP"/>
</dbReference>
<dbReference type="Pfam" id="PF13505">
    <property type="entry name" value="OMP_b-brl"/>
    <property type="match status" value="1"/>
</dbReference>
<dbReference type="Gene3D" id="2.40.160.20">
    <property type="match status" value="1"/>
</dbReference>
<sequence>MKFANFCLSAVALCCMSTAFAAEGNFTGASLSLGLGTSSNKVEYGGFLNGQSSSKTDLASDLQFNYGIAAGNNWVIGLGASYDLNDRKFGAVNYTDGGQQTVNVKLKEHWSLFVTPGYLVQPDLLVYGKLAYHSAKADIHDTDVGNGTSNHQGVGYGIGVSYALTRAVELGAEVQYVSLSRESANLSNGKPSFTEAMVRLGYRF</sequence>
<evidence type="ECO:0000256" key="1">
    <source>
        <dbReference type="ARBA" id="ARBA00004442"/>
    </source>
</evidence>
<dbReference type="EMBL" id="JACERN010000017">
    <property type="protein sequence ID" value="MBA4707718.1"/>
    <property type="molecule type" value="Genomic_DNA"/>
</dbReference>
<proteinExistence type="predicted"/>
<protein>
    <submittedName>
        <fullName evidence="5">Porin family protein</fullName>
    </submittedName>
</protein>
<evidence type="ECO:0000256" key="2">
    <source>
        <dbReference type="ARBA" id="ARBA00022729"/>
    </source>
</evidence>
<reference evidence="5 6" key="1">
    <citation type="submission" date="2020-07" db="EMBL/GenBank/DDBJ databases">
        <title>Draft genome sequence of violacein-producing bacteria and related species.</title>
        <authorList>
            <person name="Wilson H.S."/>
            <person name="De Leon M.E."/>
        </authorList>
    </citation>
    <scope>NUCLEOTIDE SEQUENCE [LARGE SCALE GENOMIC DNA]</scope>
    <source>
        <strain evidence="5 6">HSC-21Su07</strain>
    </source>
</reference>
<dbReference type="Proteomes" id="UP000545606">
    <property type="component" value="Unassembled WGS sequence"/>
</dbReference>
<accession>A0A838Y1D9</accession>
<keyword evidence="2 3" id="KW-0732">Signal</keyword>
<dbReference type="GO" id="GO:0009279">
    <property type="term" value="C:cell outer membrane"/>
    <property type="evidence" value="ECO:0007669"/>
    <property type="project" value="UniProtKB-SubCell"/>
</dbReference>
<evidence type="ECO:0000259" key="4">
    <source>
        <dbReference type="Pfam" id="PF13505"/>
    </source>
</evidence>
<dbReference type="SUPFAM" id="SSF56925">
    <property type="entry name" value="OMPA-like"/>
    <property type="match status" value="1"/>
</dbReference>
<dbReference type="RefSeq" id="WP_181834967.1">
    <property type="nucleotide sequence ID" value="NZ_JACERN010000017.1"/>
</dbReference>
<evidence type="ECO:0000256" key="3">
    <source>
        <dbReference type="SAM" id="SignalP"/>
    </source>
</evidence>
<feature type="signal peptide" evidence="3">
    <location>
        <begin position="1"/>
        <end position="21"/>
    </location>
</feature>
<dbReference type="AlphaFoldDB" id="A0A838Y1D9"/>
<feature type="chain" id="PRO_5032372640" evidence="3">
    <location>
        <begin position="22"/>
        <end position="204"/>
    </location>
</feature>
<evidence type="ECO:0000313" key="6">
    <source>
        <dbReference type="Proteomes" id="UP000545606"/>
    </source>
</evidence>
<feature type="domain" description="Outer membrane protein beta-barrel" evidence="4">
    <location>
        <begin position="10"/>
        <end position="204"/>
    </location>
</feature>
<keyword evidence="6" id="KW-1185">Reference proteome</keyword>
<gene>
    <name evidence="5" type="ORF">H2Z84_04850</name>
</gene>
<comment type="caution">
    <text evidence="5">The sequence shown here is derived from an EMBL/GenBank/DDBJ whole genome shotgun (WGS) entry which is preliminary data.</text>
</comment>
<evidence type="ECO:0000313" key="5">
    <source>
        <dbReference type="EMBL" id="MBA4707718.1"/>
    </source>
</evidence>
<dbReference type="InterPro" id="IPR011250">
    <property type="entry name" value="OMP/PagP_B-barrel"/>
</dbReference>
<name>A0A838Y1D9_9NEIS</name>